<dbReference type="PRINTS" id="PR00084">
    <property type="entry name" value="MTLDHDRGNASE"/>
</dbReference>
<dbReference type="InterPro" id="IPR050988">
    <property type="entry name" value="Mannitol_DH/Oxidoreductase"/>
</dbReference>
<dbReference type="PROSITE" id="PS00974">
    <property type="entry name" value="MANNITOL_DHGENASE"/>
    <property type="match status" value="1"/>
</dbReference>
<dbReference type="Pfam" id="PF08125">
    <property type="entry name" value="Mannitol_dh_C"/>
    <property type="match status" value="1"/>
</dbReference>
<dbReference type="GO" id="GO:0019594">
    <property type="term" value="P:mannitol metabolic process"/>
    <property type="evidence" value="ECO:0007669"/>
    <property type="project" value="InterPro"/>
</dbReference>
<evidence type="ECO:0000256" key="2">
    <source>
        <dbReference type="ARBA" id="ARBA00023027"/>
    </source>
</evidence>
<reference evidence="6 7" key="1">
    <citation type="submission" date="2019-03" db="EMBL/GenBank/DDBJ databases">
        <title>Genomic Encyclopedia of Archaeal and Bacterial Type Strains, Phase II (KMG-II): from individual species to whole genera.</title>
        <authorList>
            <person name="Goeker M."/>
        </authorList>
    </citation>
    <scope>NUCLEOTIDE SEQUENCE [LARGE SCALE GENOMIC DNA]</scope>
    <source>
        <strain evidence="6 7">DSM 15388</strain>
    </source>
</reference>
<proteinExistence type="inferred from homology"/>
<protein>
    <submittedName>
        <fullName evidence="6">Fructuronate reductase</fullName>
    </submittedName>
</protein>
<dbReference type="Gene3D" id="3.40.50.720">
    <property type="entry name" value="NAD(P)-binding Rossmann-like Domain"/>
    <property type="match status" value="1"/>
</dbReference>
<comment type="similarity">
    <text evidence="3">Belongs to the mannitol dehydrogenase family. UxuB subfamily.</text>
</comment>
<dbReference type="InterPro" id="IPR008927">
    <property type="entry name" value="6-PGluconate_DH-like_C_sf"/>
</dbReference>
<dbReference type="Gene3D" id="1.10.1040.10">
    <property type="entry name" value="N-(1-d-carboxylethyl)-l-norvaline Dehydrogenase, domain 2"/>
    <property type="match status" value="1"/>
</dbReference>
<dbReference type="SUPFAM" id="SSF48179">
    <property type="entry name" value="6-phosphogluconate dehydrogenase C-terminal domain-like"/>
    <property type="match status" value="1"/>
</dbReference>
<comment type="caution">
    <text evidence="6">The sequence shown here is derived from an EMBL/GenBank/DDBJ whole genome shotgun (WGS) entry which is preliminary data.</text>
</comment>
<dbReference type="GO" id="GO:0016616">
    <property type="term" value="F:oxidoreductase activity, acting on the CH-OH group of donors, NAD or NADP as acceptor"/>
    <property type="evidence" value="ECO:0007669"/>
    <property type="project" value="TreeGrafter"/>
</dbReference>
<organism evidence="6 7">
    <name type="scientific">Reinekea marinisedimentorum</name>
    <dbReference type="NCBI Taxonomy" id="230495"/>
    <lineage>
        <taxon>Bacteria</taxon>
        <taxon>Pseudomonadati</taxon>
        <taxon>Pseudomonadota</taxon>
        <taxon>Gammaproteobacteria</taxon>
        <taxon>Oceanospirillales</taxon>
        <taxon>Saccharospirillaceae</taxon>
        <taxon>Reinekea</taxon>
    </lineage>
</organism>
<keyword evidence="2" id="KW-0520">NAD</keyword>
<evidence type="ECO:0000259" key="5">
    <source>
        <dbReference type="Pfam" id="PF08125"/>
    </source>
</evidence>
<dbReference type="InterPro" id="IPR013118">
    <property type="entry name" value="Mannitol_DH_C"/>
</dbReference>
<dbReference type="NCBIfam" id="NF011611">
    <property type="entry name" value="PRK15037.1"/>
    <property type="match status" value="1"/>
</dbReference>
<evidence type="ECO:0000256" key="3">
    <source>
        <dbReference type="ARBA" id="ARBA00061451"/>
    </source>
</evidence>
<evidence type="ECO:0000259" key="4">
    <source>
        <dbReference type="Pfam" id="PF01232"/>
    </source>
</evidence>
<dbReference type="InterPro" id="IPR036291">
    <property type="entry name" value="NAD(P)-bd_dom_sf"/>
</dbReference>
<dbReference type="Proteomes" id="UP000295793">
    <property type="component" value="Unassembled WGS sequence"/>
</dbReference>
<dbReference type="EMBL" id="SLZR01000002">
    <property type="protein sequence ID" value="TCS43013.1"/>
    <property type="molecule type" value="Genomic_DNA"/>
</dbReference>
<dbReference type="RefSeq" id="WP_207902630.1">
    <property type="nucleotide sequence ID" value="NZ_SLZR01000002.1"/>
</dbReference>
<evidence type="ECO:0000313" key="6">
    <source>
        <dbReference type="EMBL" id="TCS43013.1"/>
    </source>
</evidence>
<evidence type="ECO:0000313" key="7">
    <source>
        <dbReference type="Proteomes" id="UP000295793"/>
    </source>
</evidence>
<feature type="domain" description="Mannitol dehydrogenase C-terminal" evidence="5">
    <location>
        <begin position="284"/>
        <end position="476"/>
    </location>
</feature>
<keyword evidence="1" id="KW-0560">Oxidoreductase</keyword>
<dbReference type="InterPro" id="IPR013131">
    <property type="entry name" value="Mannitol_DH_N"/>
</dbReference>
<accession>A0A4R3IBJ2</accession>
<keyword evidence="7" id="KW-1185">Reference proteome</keyword>
<dbReference type="SUPFAM" id="SSF51735">
    <property type="entry name" value="NAD(P)-binding Rossmann-fold domains"/>
    <property type="match status" value="1"/>
</dbReference>
<gene>
    <name evidence="6" type="ORF">BCF53_10236</name>
</gene>
<dbReference type="Pfam" id="PF01232">
    <property type="entry name" value="Mannitol_dh"/>
    <property type="match status" value="1"/>
</dbReference>
<feature type="domain" description="Mannitol dehydrogenase N-terminal" evidence="4">
    <location>
        <begin position="27"/>
        <end position="274"/>
    </location>
</feature>
<evidence type="ECO:0000256" key="1">
    <source>
        <dbReference type="ARBA" id="ARBA00023002"/>
    </source>
</evidence>
<name>A0A4R3IBJ2_9GAMM</name>
<dbReference type="InterPro" id="IPR000669">
    <property type="entry name" value="Mannitol_DH"/>
</dbReference>
<dbReference type="PANTHER" id="PTHR43362:SF1">
    <property type="entry name" value="MANNITOL DEHYDROGENASE 2-RELATED"/>
    <property type="match status" value="1"/>
</dbReference>
<dbReference type="AlphaFoldDB" id="A0A4R3IBJ2"/>
<dbReference type="PANTHER" id="PTHR43362">
    <property type="entry name" value="MANNITOL DEHYDROGENASE DSF1-RELATED"/>
    <property type="match status" value="1"/>
</dbReference>
<dbReference type="FunFam" id="3.40.50.720:FF:000129">
    <property type="entry name" value="D-mannonate oxidoreductase"/>
    <property type="match status" value="1"/>
</dbReference>
<dbReference type="InterPro" id="IPR013328">
    <property type="entry name" value="6PGD_dom2"/>
</dbReference>
<dbReference type="InterPro" id="IPR023027">
    <property type="entry name" value="Mannitol_DH_CS"/>
</dbReference>
<sequence length="494" mass="54111">MSKNISNEPLKASVIQPGFDRSGLTSRIVHLGFGAFHRAHQGLYTSEMLALTGSDWGICEINLFGGEELIKQLRQQDHLYSVLEKDAANPVVKISGAVTESLHPELDGKQAVLAKMADPEIEIVSLTITEKGYCADLSTGHLDSNNGLIKADLSHPSEPQSAIGYIVEALRIRKENGDKPFTVMSCDNIQGNSHVARQVVLDYAAELNSDLHDWIESEVTFPCTMVDRIVPAITEESSAALAEQLGIADPCGIVCEPFRQWVIEDNFVSGRPDWGVAGATFVEDVIPFENMKLRMLNGSHSFLAYLGFLGGFKYIYQTMADKDYRTAAHKLMTDEQATTLSMPEGTDLTAYANLLINRFANTAIAHETYQIATDGSQKLPQRMCESLRYHFAKGNSVTWLTLGLAGWMVYVGEKDERGGSIEVRDPMLSEIRSQLAGAKSPEQIVKALLSIEQIFGTDIKQNQAFVEQLIQAVANVKELGARGAVAAALAKQTN</sequence>